<dbReference type="PANTHER" id="PTHR47495">
    <property type="entry name" value="ALDEHYDE DEHYDROGENASE"/>
    <property type="match status" value="1"/>
</dbReference>
<dbReference type="InterPro" id="IPR008274">
    <property type="entry name" value="AldOxase/xan_DH_MoCoBD1"/>
</dbReference>
<dbReference type="SUPFAM" id="SSF54665">
    <property type="entry name" value="CO dehydrogenase molybdoprotein N-domain-like"/>
    <property type="match status" value="1"/>
</dbReference>
<dbReference type="InterPro" id="IPR037165">
    <property type="entry name" value="AldOxase/xan_DH_Mopterin-bd_sf"/>
</dbReference>
<evidence type="ECO:0000313" key="2">
    <source>
        <dbReference type="EMBL" id="ADI17379.1"/>
    </source>
</evidence>
<protein>
    <submittedName>
        <fullName evidence="2">Aerobic-type carbon monoxide dehydrogenase, large subunit coxl/cutl homologs</fullName>
    </submittedName>
</protein>
<reference evidence="2" key="1">
    <citation type="journal article" date="2011" name="Environ. Microbiol.">
        <title>Time-series analyses of Monterey Bay coastal microbial picoplankton using a 'genome proxy' microarray.</title>
        <authorList>
            <person name="Rich V.I."/>
            <person name="Pham V.D."/>
            <person name="Eppley J."/>
            <person name="Shi Y."/>
            <person name="DeLong E.F."/>
        </authorList>
    </citation>
    <scope>NUCLEOTIDE SEQUENCE</scope>
</reference>
<dbReference type="Pfam" id="PF02738">
    <property type="entry name" value="MoCoBD_1"/>
    <property type="match status" value="1"/>
</dbReference>
<dbReference type="AlphaFoldDB" id="E0XSI8"/>
<name>E0XSI8_9DELT</name>
<dbReference type="PANTHER" id="PTHR47495:SF2">
    <property type="entry name" value="ALDEHYDE DEHYDROGENASE"/>
    <property type="match status" value="1"/>
</dbReference>
<dbReference type="InterPro" id="IPR000674">
    <property type="entry name" value="Ald_Oxase/Xan_DH_a/b"/>
</dbReference>
<dbReference type="InterPro" id="IPR006311">
    <property type="entry name" value="TAT_signal"/>
</dbReference>
<sequence length="724" mass="80869">MNSITSRRNFLKNASLIGAGLIVGFKLNGPDIIIAKDVSELDPQLYITISPNNIITFKVPNIELGQGTHTGQAMIIAEELEVNLNKVNVINASPDPRYGRLSTGGSGSIRKNFKKLLQVGASTKETLIKAAAKKWDVEVDECFAKNGKIFHSKSKQSFTYGEIANEAANIKPSPTPKLKSYNDYQIIGRSSKRIDLADKVNGSSIYGMDVRIPEMLHAVVKQSQIRGGTLTQYNKEEALNVKGVNAVVPIPSQQITLKKYPEAIAVVAESNWQALKGMEILKPSFKGGDTLNLSSTKIETIFKEEIKNINYPELKNSKSYFEVEYDTPFYSHTTLEPLNFTVNYTENHCEVWGPMQSQTSVEFYIKKLTGLTSDKIKINITSIGGSFGIKQTFDALVQAVWISKKLKKPVQVMWTREQEIQNSYPMQMNKNFVRLSLSENGLPLQWDHKIVNSHSFAHRSKKHKKWIDGWNWEPNTSDSFPPVYDLKSFSLGNKSIDLGLASFNFRSTGCNQNCFVIESVIDEAAYMGKFNPLEYRLMLLKKDKRHFNLLNSLATDLNWSKTNRKGHGKGVAINEFMIKKTKEGRNSFGEPTSIVAIISQIEITERGKLKINKIHCKIDCGICVNPDQVIAQAEGGIMMGISMLLNEEITFENGMVVQSNYDDYKIAKMKHTPEIKVSIMESSLPPAGIAEAVVAPVIPSITNAIFNATGKRIRKLPIGKQKLV</sequence>
<dbReference type="PIRSF" id="PIRSF036389">
    <property type="entry name" value="IOR_B"/>
    <property type="match status" value="1"/>
</dbReference>
<dbReference type="PROSITE" id="PS51318">
    <property type="entry name" value="TAT"/>
    <property type="match status" value="1"/>
</dbReference>
<dbReference type="SUPFAM" id="SSF56003">
    <property type="entry name" value="Molybdenum cofactor-binding domain"/>
    <property type="match status" value="2"/>
</dbReference>
<dbReference type="Pfam" id="PF20256">
    <property type="entry name" value="MoCoBD_2"/>
    <property type="match status" value="2"/>
</dbReference>
<dbReference type="GO" id="GO:0016491">
    <property type="term" value="F:oxidoreductase activity"/>
    <property type="evidence" value="ECO:0007669"/>
    <property type="project" value="InterPro"/>
</dbReference>
<dbReference type="InterPro" id="IPR052516">
    <property type="entry name" value="N-heterocyclic_Hydroxylase"/>
</dbReference>
<organism evidence="2">
    <name type="scientific">uncultured delta proteobacterium HF0070_30B07</name>
    <dbReference type="NCBI Taxonomy" id="710826"/>
    <lineage>
        <taxon>Bacteria</taxon>
        <taxon>Deltaproteobacteria</taxon>
        <taxon>environmental samples</taxon>
    </lineage>
</organism>
<dbReference type="EMBL" id="GU474862">
    <property type="protein sequence ID" value="ADI17379.1"/>
    <property type="molecule type" value="Genomic_DNA"/>
</dbReference>
<dbReference type="Gene3D" id="3.30.365.10">
    <property type="entry name" value="Aldehyde oxidase/xanthine dehydrogenase, molybdopterin binding domain"/>
    <property type="match status" value="4"/>
</dbReference>
<dbReference type="Gene3D" id="3.90.1170.50">
    <property type="entry name" value="Aldehyde oxidase/xanthine dehydrogenase, a/b hammerhead"/>
    <property type="match status" value="1"/>
</dbReference>
<evidence type="ECO:0000259" key="1">
    <source>
        <dbReference type="SMART" id="SM01008"/>
    </source>
</evidence>
<dbReference type="SMART" id="SM01008">
    <property type="entry name" value="Ald_Xan_dh_C"/>
    <property type="match status" value="1"/>
</dbReference>
<dbReference type="InterPro" id="IPR046867">
    <property type="entry name" value="AldOxase/xan_DH_MoCoBD2"/>
</dbReference>
<feature type="domain" description="Aldehyde oxidase/xanthine dehydrogenase a/b hammerhead" evidence="1">
    <location>
        <begin position="201"/>
        <end position="289"/>
    </location>
</feature>
<dbReference type="InterPro" id="IPR012368">
    <property type="entry name" value="OxRdtase_Mopterin-bd_su_IorB"/>
</dbReference>
<dbReference type="InterPro" id="IPR036856">
    <property type="entry name" value="Ald_Oxase/Xan_DH_a/b_sf"/>
</dbReference>
<proteinExistence type="predicted"/>
<accession>E0XSI8</accession>